<evidence type="ECO:0000256" key="3">
    <source>
        <dbReference type="ARBA" id="ARBA00022964"/>
    </source>
</evidence>
<dbReference type="SMART" id="SM00702">
    <property type="entry name" value="P4Hc"/>
    <property type="match status" value="1"/>
</dbReference>
<dbReference type="Gene3D" id="2.60.120.620">
    <property type="entry name" value="q2cbj1_9rhob like domain"/>
    <property type="match status" value="1"/>
</dbReference>
<accession>A0A160TZN8</accession>
<dbReference type="EMBL" id="CZQD01000001">
    <property type="protein sequence ID" value="CUS55429.1"/>
    <property type="molecule type" value="Genomic_DNA"/>
</dbReference>
<keyword evidence="2" id="KW-0479">Metal-binding</keyword>
<protein>
    <submittedName>
        <fullName evidence="7">Iron-uptake factor PiuC</fullName>
    </submittedName>
</protein>
<reference evidence="7" key="1">
    <citation type="submission" date="2015-10" db="EMBL/GenBank/DDBJ databases">
        <authorList>
            <person name="Gilbert D.G."/>
        </authorList>
    </citation>
    <scope>NUCLEOTIDE SEQUENCE</scope>
</reference>
<gene>
    <name evidence="7" type="ORF">MGWOODY_Hyp1676</name>
</gene>
<evidence type="ECO:0000256" key="2">
    <source>
        <dbReference type="ARBA" id="ARBA00022723"/>
    </source>
</evidence>
<dbReference type="Pfam" id="PF13640">
    <property type="entry name" value="2OG-FeII_Oxy_3"/>
    <property type="match status" value="1"/>
</dbReference>
<dbReference type="PANTHER" id="PTHR41536">
    <property type="entry name" value="PKHD-TYPE HYDROXYLASE YBIX"/>
    <property type="match status" value="1"/>
</dbReference>
<evidence type="ECO:0000256" key="4">
    <source>
        <dbReference type="ARBA" id="ARBA00023002"/>
    </source>
</evidence>
<evidence type="ECO:0000259" key="6">
    <source>
        <dbReference type="PROSITE" id="PS51471"/>
    </source>
</evidence>
<sequence length="225" mass="24610">MLLTLSNVLDEADLRDVRDLVATLGWRDGAETAGGMARAVKRNQQADLTSRTGAQVRQLLKAKVERHPVLRAAAQPRQFSKLIVSRTEEGGGYGHHVDNPFMGAGESRLRTDFSFTLFLSDPGDYEGGELEIDLAGMTQSIKLDAGDMVLYPSTSLHRVAPVTSGKRLVCVGWIESSVPDAAVREIIFDLENLRSSLSGRLDLQSPEMLVLSKSISNLVRRFGQS</sequence>
<dbReference type="PANTHER" id="PTHR41536:SF1">
    <property type="entry name" value="PKHD-TYPE HYDROXYLASE YBIX"/>
    <property type="match status" value="1"/>
</dbReference>
<dbReference type="AlphaFoldDB" id="A0A160TZN8"/>
<dbReference type="InterPro" id="IPR044862">
    <property type="entry name" value="Pro_4_hyd_alph_FE2OG_OXY"/>
</dbReference>
<dbReference type="InterPro" id="IPR023550">
    <property type="entry name" value="PKHD_hydroxylase"/>
</dbReference>
<dbReference type="GO" id="GO:0005506">
    <property type="term" value="F:iron ion binding"/>
    <property type="evidence" value="ECO:0007669"/>
    <property type="project" value="InterPro"/>
</dbReference>
<dbReference type="InterPro" id="IPR006620">
    <property type="entry name" value="Pro_4_hyd_alph"/>
</dbReference>
<comment type="cofactor">
    <cofactor evidence="1">
        <name>L-ascorbate</name>
        <dbReference type="ChEBI" id="CHEBI:38290"/>
    </cofactor>
</comment>
<dbReference type="NCBIfam" id="NF003975">
    <property type="entry name" value="PRK05467.1-4"/>
    <property type="match status" value="1"/>
</dbReference>
<organism evidence="7">
    <name type="scientific">hydrothermal vent metagenome</name>
    <dbReference type="NCBI Taxonomy" id="652676"/>
    <lineage>
        <taxon>unclassified sequences</taxon>
        <taxon>metagenomes</taxon>
        <taxon>ecological metagenomes</taxon>
    </lineage>
</organism>
<dbReference type="HAMAP" id="MF_00657">
    <property type="entry name" value="Hydroxyl_YbiX"/>
    <property type="match status" value="1"/>
</dbReference>
<keyword evidence="5" id="KW-0408">Iron</keyword>
<dbReference type="GO" id="GO:0006974">
    <property type="term" value="P:DNA damage response"/>
    <property type="evidence" value="ECO:0007669"/>
    <property type="project" value="TreeGrafter"/>
</dbReference>
<evidence type="ECO:0000313" key="7">
    <source>
        <dbReference type="EMBL" id="CUS55429.1"/>
    </source>
</evidence>
<evidence type="ECO:0000256" key="1">
    <source>
        <dbReference type="ARBA" id="ARBA00001961"/>
    </source>
</evidence>
<dbReference type="PROSITE" id="PS51471">
    <property type="entry name" value="FE2OG_OXY"/>
    <property type="match status" value="1"/>
</dbReference>
<dbReference type="NCBIfam" id="NF003974">
    <property type="entry name" value="PRK05467.1-3"/>
    <property type="match status" value="1"/>
</dbReference>
<proteinExistence type="inferred from homology"/>
<name>A0A160TZN8_9ZZZZ</name>
<dbReference type="GO" id="GO:0016706">
    <property type="term" value="F:2-oxoglutarate-dependent dioxygenase activity"/>
    <property type="evidence" value="ECO:0007669"/>
    <property type="project" value="InterPro"/>
</dbReference>
<dbReference type="InterPro" id="IPR005123">
    <property type="entry name" value="Oxoglu/Fe-dep_dioxygenase_dom"/>
</dbReference>
<evidence type="ECO:0000256" key="5">
    <source>
        <dbReference type="ARBA" id="ARBA00023004"/>
    </source>
</evidence>
<dbReference type="GO" id="GO:0031418">
    <property type="term" value="F:L-ascorbic acid binding"/>
    <property type="evidence" value="ECO:0007669"/>
    <property type="project" value="InterPro"/>
</dbReference>
<keyword evidence="4" id="KW-0560">Oxidoreductase</keyword>
<keyword evidence="3" id="KW-0223">Dioxygenase</keyword>
<dbReference type="GO" id="GO:0006879">
    <property type="term" value="P:intracellular iron ion homeostasis"/>
    <property type="evidence" value="ECO:0007669"/>
    <property type="project" value="TreeGrafter"/>
</dbReference>
<feature type="domain" description="Fe2OG dioxygenase" evidence="6">
    <location>
        <begin position="78"/>
        <end position="176"/>
    </location>
</feature>